<sequence length="1983" mass="205970">MYTKATKKLFGLLIAIYVLVHIEFVIGVPLVISLNIFPSDTVSSTAHLSKITESLSSDTTKILSQSESTSTLATDLPKSTTEIVTTTLSSITETTVTDVFTTTTASSIASVIVKDNSDTILNRSSVTSLVQPPKTENEKESAISSVTTTRPVSTSKIDVTVKDTTIDDVLSTTAIAGSLVVNSEKFIDTSEPNSSSDSIKPTLKILQALPEQLTIPPTRSSTSFDSQTLAVNLPTTSLSSTILPSSILPDPTITQSSNLSTVDIITTTAIVVPTSDKSERLQEPPSTITSNEIASTSSSTDLPNTIAILNRLSAETVSSTTIFATLLSSDFTTSIQPTATPSRLSPEQLSSLLAGTSISFDPQILIVNLPSINVPATTTTVGSNPPCYTRTPASDPSQPSEYHFSNTTGDFQPILPVDIPGVPPVPLPVPPVPRATPTLPIVIPGLPPIVVPPVDNTITASAPTATPSRLSPEQLSSLLAGTSISFDPQILIVNLPSINVPATTTTVGSNPPVIQLPPILGLPLPQIPIPTIGPVVLPSIIPGVPPVIPVNLPSIISAIPSVIPTNLPVDIPGVPPVIPVNLPSIISAIPSVIPINLPSIISAIPPVIPTNLPVDIPGVPPVPLPVPPVPRATPTLPIVIPGLPPIVVPPVDNTITASAPTATPSRLSPEQLSSLLAGTSISFDPQILIVNLPSINVPATTTTVGSNPPVIQLPPILGLPLPQIPIPTIGPVVLPSIIPGVPPVIPVNLPSIISAIPSEFHQFHYPFPPVPRATPTLPIVIPGLPPIVVPPVDNTITASAPTATPSRLSPEQLSSLLAGTSISFDPQILIVNLPSINVPATTTTVGSNPPVIQLPPILGLPLPQIPIPTIGPVVLPSIIPGVPPVIPVNLPSIISAIPSVIPTNLPVDIPGVPPVIPVNLPSIISAIPSVIPINLPSIISAIPPVIPTNLPVDIPGVPPVPLPVPPVPRATPTLPIVIPGLPPIVVPPVDNTITASAPTATPSRLSPEQLSSLLAGTSISFDPQILIVNLPSINVPATTTTVGSNPPVIQLPPILGLPLPQIPIPTIGPVVLPSIIPGVPPVIPINLPSIISAIPSVIPINLPSIISAIPPVIPTNLPVDIPGLPPVIPVNLPSIISAIPPVIPTNLPVDIPGVPPVPLPVPPVPRATPTLPIVIPGLPPIVVPPVDNTITASAPTATPSRLSPEQLSSLLAGTSISFDPQILIVNLPSINVPATTTTVGSNPPQSHPVIPTNLPIDIPGVPPVIPVNLPSIISAIPPVIPTNLPVDIPGVPPVIPVNLPSIIPVVSVLNIPTIRKTSLLTPTEIAQPASTEPFLPAAPLPVSKFSESFSSQQVDGGNSIPASIPTSVNGDITVPNQSQFPGQFNIPVQQPNSVQFQSTAAAEATIIFGSGVSNVPAVAPDATVNPVKDGSIITASGSIPIPPAQHASHDEVVIQDSNASQIVSPTLAPVVNIVANNPGGAVIVGGKQSNPIPSAQPGDIVGNSGPTRNNGPTSDSNTTTPPSNNNGMSATTLEMIFGGIGAGLVVLGSVLVVTRRSQLSLPNASSGLSASENGAASTLALPIAIVGPVLKSGKDAAEGVVVRPESHRSTLPPLLKLSNSKTKSFSIFSTESLFSGLSLSTIAFANQTEATDIESPVEKKANTSFSIDMHDDNHQASTHTNYGSGESMPEKSLTSYIHPSALSGSSLYSDIDAVEPVAMPNIASNTSPFVAVPIDNEISFTFGCGMSSIDRVSDLTVTTISTNPWRRQSDMEAISTLQRNNSVCSGVHITDTMDSWRISHISKAPTLNETTEFDPDKTFSGKYQYVTHGITETQRERISFENNSNVLAEKALDKHTESYFDIDQETGEDKSSWFDEQSSGALSGAGIFSQPKHTVANCNPSPHENLDKFSLADYVQDPSPRLGYIPREYKPRPILRDSDYDEHTQSNGEWTINDTTVTGFDYSLHNQSRRSSITFASQSMEFH</sequence>
<proteinExistence type="predicted"/>
<feature type="compositionally biased region" description="Polar residues" evidence="1">
    <location>
        <begin position="1675"/>
        <end position="1684"/>
    </location>
</feature>
<dbReference type="Proteomes" id="UP000077115">
    <property type="component" value="Unassembled WGS sequence"/>
</dbReference>
<feature type="compositionally biased region" description="Low complexity" evidence="1">
    <location>
        <begin position="1509"/>
        <end position="1527"/>
    </location>
</feature>
<keyword evidence="2" id="KW-0812">Transmembrane</keyword>
<organism evidence="3 4">
    <name type="scientific">Batrachochytrium dendrobatidis (strain JEL423)</name>
    <dbReference type="NCBI Taxonomy" id="403673"/>
    <lineage>
        <taxon>Eukaryota</taxon>
        <taxon>Fungi</taxon>
        <taxon>Fungi incertae sedis</taxon>
        <taxon>Chytridiomycota</taxon>
        <taxon>Chytridiomycota incertae sedis</taxon>
        <taxon>Chytridiomycetes</taxon>
        <taxon>Rhizophydiales</taxon>
        <taxon>Rhizophydiales incertae sedis</taxon>
        <taxon>Batrachochytrium</taxon>
    </lineage>
</organism>
<name>A0A177W847_BATDL</name>
<feature type="transmembrane region" description="Helical" evidence="2">
    <location>
        <begin position="12"/>
        <end position="37"/>
    </location>
</feature>
<keyword evidence="2" id="KW-0472">Membrane</keyword>
<dbReference type="EMBL" id="DS022300">
    <property type="protein sequence ID" value="OAJ36233.1"/>
    <property type="molecule type" value="Genomic_DNA"/>
</dbReference>
<feature type="region of interest" description="Disordered" evidence="1">
    <location>
        <begin position="383"/>
        <end position="402"/>
    </location>
</feature>
<evidence type="ECO:0000256" key="1">
    <source>
        <dbReference type="SAM" id="MobiDB-lite"/>
    </source>
</evidence>
<dbReference type="OrthoDB" id="10691615at2759"/>
<dbReference type="STRING" id="403673.A0A177W847"/>
<reference evidence="3 4" key="1">
    <citation type="submission" date="2006-10" db="EMBL/GenBank/DDBJ databases">
        <title>The Genome Sequence of Batrachochytrium dendrobatidis JEL423.</title>
        <authorList>
            <consortium name="The Broad Institute Genome Sequencing Platform"/>
            <person name="Birren B."/>
            <person name="Lander E."/>
            <person name="Galagan J."/>
            <person name="Cuomo C."/>
            <person name="Devon K."/>
            <person name="Jaffe D."/>
            <person name="Butler J."/>
            <person name="Alvarez P."/>
            <person name="Gnerre S."/>
            <person name="Grabherr M."/>
            <person name="Kleber M."/>
            <person name="Mauceli E."/>
            <person name="Brockman W."/>
            <person name="Young S."/>
            <person name="LaButti K."/>
            <person name="Sykes S."/>
            <person name="DeCaprio D."/>
            <person name="Crawford M."/>
            <person name="Koehrsen M."/>
            <person name="Engels R."/>
            <person name="Montgomery P."/>
            <person name="Pearson M."/>
            <person name="Howarth C."/>
            <person name="Larson L."/>
            <person name="White J."/>
            <person name="O'Leary S."/>
            <person name="Kodira C."/>
            <person name="Zeng Q."/>
            <person name="Yandava C."/>
            <person name="Alvarado L."/>
            <person name="Longcore J."/>
            <person name="James T."/>
        </authorList>
    </citation>
    <scope>NUCLEOTIDE SEQUENCE [LARGE SCALE GENOMIC DNA]</scope>
    <source>
        <strain evidence="3 4">JEL423</strain>
    </source>
</reference>
<evidence type="ECO:0000313" key="3">
    <source>
        <dbReference type="EMBL" id="OAJ36233.1"/>
    </source>
</evidence>
<gene>
    <name evidence="3" type="ORF">BDEG_20429</name>
</gene>
<evidence type="ECO:0000313" key="4">
    <source>
        <dbReference type="Proteomes" id="UP000077115"/>
    </source>
</evidence>
<accession>A0A177W847</accession>
<reference evidence="3 4" key="2">
    <citation type="submission" date="2016-05" db="EMBL/GenBank/DDBJ databases">
        <title>Lineage-specific infection strategies underlie the spectrum of fungal disease in amphibians.</title>
        <authorList>
            <person name="Cuomo C.A."/>
            <person name="Farrer R.A."/>
            <person name="James T."/>
            <person name="Longcore J."/>
            <person name="Birren B."/>
        </authorList>
    </citation>
    <scope>NUCLEOTIDE SEQUENCE [LARGE SCALE GENOMIC DNA]</scope>
    <source>
        <strain evidence="3 4">JEL423</strain>
    </source>
</reference>
<feature type="region of interest" description="Disordered" evidence="1">
    <location>
        <begin position="1668"/>
        <end position="1691"/>
    </location>
</feature>
<dbReference type="VEuPathDB" id="FungiDB:BDEG_20429"/>
<keyword evidence="2" id="KW-1133">Transmembrane helix</keyword>
<evidence type="ECO:0000256" key="2">
    <source>
        <dbReference type="SAM" id="Phobius"/>
    </source>
</evidence>
<protein>
    <submittedName>
        <fullName evidence="3">Uncharacterized protein</fullName>
    </submittedName>
</protein>
<feature type="compositionally biased region" description="Polar residues" evidence="1">
    <location>
        <begin position="284"/>
        <end position="296"/>
    </location>
</feature>
<feature type="compositionally biased region" description="Polar residues" evidence="1">
    <location>
        <begin position="391"/>
        <end position="402"/>
    </location>
</feature>
<feature type="region of interest" description="Disordered" evidence="1">
    <location>
        <begin position="276"/>
        <end position="296"/>
    </location>
</feature>
<feature type="region of interest" description="Disordered" evidence="1">
    <location>
        <begin position="1485"/>
        <end position="1527"/>
    </location>
</feature>